<dbReference type="Proteomes" id="UP000259683">
    <property type="component" value="Segment"/>
</dbReference>
<reference evidence="1" key="1">
    <citation type="submission" date="2018-07" db="EMBL/GenBank/DDBJ databases">
        <authorList>
            <person name="Wilson K.M."/>
            <person name="Ely B."/>
        </authorList>
    </citation>
    <scope>NUCLEOTIDE SEQUENCE</scope>
</reference>
<organism evidence="1 2">
    <name type="scientific">Caulobacter phage CcrSC</name>
    <dbReference type="NCBI Taxonomy" id="2283272"/>
    <lineage>
        <taxon>Viruses</taxon>
        <taxon>Duplodnaviria</taxon>
        <taxon>Heunggongvirae</taxon>
        <taxon>Uroviricota</taxon>
        <taxon>Caudoviricetes</taxon>
        <taxon>Jeanschmidtviridae</taxon>
        <taxon>Bertelyvirus</taxon>
        <taxon>Bertelyvirus SC</taxon>
    </lineage>
</organism>
<keyword evidence="2" id="KW-1185">Reference proteome</keyword>
<sequence length="97" mass="10676">MNYLQHPVRFMGQPIGKTATSKLQAALAVLTWLKPGQVPAEYCPVERKVRSKGLDAGKVSNIHLYPTIGRLVKNTAYDGQGFNVGIGLPDRRLSRKS</sequence>
<evidence type="ECO:0000313" key="2">
    <source>
        <dbReference type="Proteomes" id="UP000259683"/>
    </source>
</evidence>
<accession>A0A385EGB0</accession>
<protein>
    <submittedName>
        <fullName evidence="1">Uncharacterized protein</fullName>
    </submittedName>
</protein>
<evidence type="ECO:0000313" key="1">
    <source>
        <dbReference type="EMBL" id="AXQ69982.1"/>
    </source>
</evidence>
<name>A0A385EGB0_9CAUD</name>
<proteinExistence type="predicted"/>
<gene>
    <name evidence="1" type="ORF">CcrSC_gp400</name>
</gene>
<reference evidence="1" key="2">
    <citation type="submission" date="2021-07" db="EMBL/GenBank/DDBJ databases">
        <title>Giant CbK-like Caulobacter bacteriophages have genetically divergent genomes.</title>
        <authorList>
            <person name="Wilson K."/>
            <person name="Ely B."/>
        </authorList>
    </citation>
    <scope>NUCLEOTIDE SEQUENCE</scope>
</reference>
<dbReference type="EMBL" id="MH588547">
    <property type="protein sequence ID" value="AXQ69982.1"/>
    <property type="molecule type" value="Genomic_DNA"/>
</dbReference>